<reference evidence="1 2" key="1">
    <citation type="journal article" date="2021" name="BMC Genomics">
        <title>Datura genome reveals duplications of psychoactive alkaloid biosynthetic genes and high mutation rate following tissue culture.</title>
        <authorList>
            <person name="Rajewski A."/>
            <person name="Carter-House D."/>
            <person name="Stajich J."/>
            <person name="Litt A."/>
        </authorList>
    </citation>
    <scope>NUCLEOTIDE SEQUENCE [LARGE SCALE GENOMIC DNA]</scope>
    <source>
        <strain evidence="1">AR-01</strain>
    </source>
</reference>
<evidence type="ECO:0000313" key="1">
    <source>
        <dbReference type="EMBL" id="MCD9645315.1"/>
    </source>
</evidence>
<dbReference type="Proteomes" id="UP000823775">
    <property type="component" value="Unassembled WGS sequence"/>
</dbReference>
<organism evidence="1 2">
    <name type="scientific">Datura stramonium</name>
    <name type="common">Jimsonweed</name>
    <name type="synonym">Common thornapple</name>
    <dbReference type="NCBI Taxonomy" id="4076"/>
    <lineage>
        <taxon>Eukaryota</taxon>
        <taxon>Viridiplantae</taxon>
        <taxon>Streptophyta</taxon>
        <taxon>Embryophyta</taxon>
        <taxon>Tracheophyta</taxon>
        <taxon>Spermatophyta</taxon>
        <taxon>Magnoliopsida</taxon>
        <taxon>eudicotyledons</taxon>
        <taxon>Gunneridae</taxon>
        <taxon>Pentapetalae</taxon>
        <taxon>asterids</taxon>
        <taxon>lamiids</taxon>
        <taxon>Solanales</taxon>
        <taxon>Solanaceae</taxon>
        <taxon>Solanoideae</taxon>
        <taxon>Datureae</taxon>
        <taxon>Datura</taxon>
    </lineage>
</organism>
<protein>
    <submittedName>
        <fullName evidence="1">Uncharacterized protein</fullName>
    </submittedName>
</protein>
<comment type="caution">
    <text evidence="1">The sequence shown here is derived from an EMBL/GenBank/DDBJ whole genome shotgun (WGS) entry which is preliminary data.</text>
</comment>
<evidence type="ECO:0000313" key="2">
    <source>
        <dbReference type="Proteomes" id="UP000823775"/>
    </source>
</evidence>
<proteinExistence type="predicted"/>
<gene>
    <name evidence="1" type="ORF">HAX54_034153</name>
</gene>
<dbReference type="EMBL" id="JACEIK010004398">
    <property type="protein sequence ID" value="MCD9645315.1"/>
    <property type="molecule type" value="Genomic_DNA"/>
</dbReference>
<feature type="non-terminal residue" evidence="1">
    <location>
        <position position="85"/>
    </location>
</feature>
<sequence>MHYPQCARLNKLTEEWMKEIPLLVEACIPQVGSCGFMRNAGVKKDLCIGSFSDLSKDMRSTYMMHVGIYVSRVAHMCTILKGFSS</sequence>
<accession>A0ABS8VH91</accession>
<name>A0ABS8VH91_DATST</name>
<keyword evidence="2" id="KW-1185">Reference proteome</keyword>